<evidence type="ECO:0000313" key="4">
    <source>
        <dbReference type="Proteomes" id="UP000184287"/>
    </source>
</evidence>
<name>A0A1M5M2Z5_9SPHI</name>
<dbReference type="RefSeq" id="WP_073236871.1">
    <property type="nucleotide sequence ID" value="NZ_FQUQ01000007.1"/>
</dbReference>
<reference evidence="4" key="1">
    <citation type="submission" date="2016-11" db="EMBL/GenBank/DDBJ databases">
        <authorList>
            <person name="Varghese N."/>
            <person name="Submissions S."/>
        </authorList>
    </citation>
    <scope>NUCLEOTIDE SEQUENCE [LARGE SCALE GENOMIC DNA]</scope>
    <source>
        <strain evidence="4">DSM 16990</strain>
    </source>
</reference>
<sequence>MKKIIILAFGLFIAGAANAQSPIRLGVKAGLNLPNVIKGDGNNDYKTKVNPGFNAGVTLDINLIKGLAFTPELLYSTKGYKAETPLGEYTQTTHFIDIPILASINVGGSGLNLVVGPQVSFLTSTKNKFDSRFGTVVENEYKEDSDKFKKSLVGGVIGFRYDINDKFDLHGRYALDFQKNNEDGTKRTPEYKNQVFSVGVGVKF</sequence>
<feature type="chain" id="PRO_5013291039" evidence="1">
    <location>
        <begin position="20"/>
        <end position="204"/>
    </location>
</feature>
<feature type="domain" description="Outer membrane protein beta-barrel" evidence="2">
    <location>
        <begin position="19"/>
        <end position="175"/>
    </location>
</feature>
<proteinExistence type="predicted"/>
<evidence type="ECO:0000256" key="1">
    <source>
        <dbReference type="SAM" id="SignalP"/>
    </source>
</evidence>
<dbReference type="STRING" id="288992.SAMN04488522_10738"/>
<keyword evidence="4" id="KW-1185">Reference proteome</keyword>
<dbReference type="InterPro" id="IPR025665">
    <property type="entry name" value="Beta-barrel_OMP_2"/>
</dbReference>
<dbReference type="AlphaFoldDB" id="A0A1M5M2Z5"/>
<evidence type="ECO:0000313" key="3">
    <source>
        <dbReference type="EMBL" id="SHG71289.1"/>
    </source>
</evidence>
<dbReference type="InterPro" id="IPR011250">
    <property type="entry name" value="OMP/PagP_B-barrel"/>
</dbReference>
<gene>
    <name evidence="3" type="ORF">SAMN04488522_10738</name>
</gene>
<dbReference type="EMBL" id="FQUQ01000007">
    <property type="protein sequence ID" value="SHG71289.1"/>
    <property type="molecule type" value="Genomic_DNA"/>
</dbReference>
<organism evidence="3 4">
    <name type="scientific">Pedobacter caeni</name>
    <dbReference type="NCBI Taxonomy" id="288992"/>
    <lineage>
        <taxon>Bacteria</taxon>
        <taxon>Pseudomonadati</taxon>
        <taxon>Bacteroidota</taxon>
        <taxon>Sphingobacteriia</taxon>
        <taxon>Sphingobacteriales</taxon>
        <taxon>Sphingobacteriaceae</taxon>
        <taxon>Pedobacter</taxon>
    </lineage>
</organism>
<feature type="signal peptide" evidence="1">
    <location>
        <begin position="1"/>
        <end position="19"/>
    </location>
</feature>
<keyword evidence="1" id="KW-0732">Signal</keyword>
<dbReference type="Proteomes" id="UP000184287">
    <property type="component" value="Unassembled WGS sequence"/>
</dbReference>
<protein>
    <submittedName>
        <fullName evidence="3">Outer membrane protein beta-barrel domain-containing protein</fullName>
    </submittedName>
</protein>
<dbReference type="SUPFAM" id="SSF56925">
    <property type="entry name" value="OMPA-like"/>
    <property type="match status" value="1"/>
</dbReference>
<accession>A0A1M5M2Z5</accession>
<evidence type="ECO:0000259" key="2">
    <source>
        <dbReference type="Pfam" id="PF13568"/>
    </source>
</evidence>
<dbReference type="OrthoDB" id="947434at2"/>
<dbReference type="Pfam" id="PF13568">
    <property type="entry name" value="OMP_b-brl_2"/>
    <property type="match status" value="1"/>
</dbReference>